<proteinExistence type="predicted"/>
<name>A0A2S2DVW2_9BACT</name>
<evidence type="ECO:0000313" key="1">
    <source>
        <dbReference type="EMBL" id="AWL09528.1"/>
    </source>
</evidence>
<dbReference type="Proteomes" id="UP000245468">
    <property type="component" value="Chromosome"/>
</dbReference>
<gene>
    <name evidence="1" type="ORF">HME7025_01676</name>
</gene>
<reference evidence="2" key="1">
    <citation type="submission" date="2018-05" db="EMBL/GenBank/DDBJ databases">
        <title>Pseudarcicella sp. HME7025 Genome sequencing and assembly.</title>
        <authorList>
            <person name="Kim H."/>
            <person name="Kang H."/>
            <person name="Joh K."/>
        </authorList>
    </citation>
    <scope>NUCLEOTIDE SEQUENCE [LARGE SCALE GENOMIC DNA]</scope>
    <source>
        <strain evidence="2">HME7025</strain>
    </source>
</reference>
<sequence>MKKNLLVISCLVGLSLIGAETKASGTNRSNETSTSNLSIKKETLSEVIQSFIKKDHKATKPSAASLTISILEDYQNGKAEYLNASKQDKITFNQTIQTISRQAQNFSDEKSLNWMKEINKSAKAINTIWAILGQEPVIDSKLDLESEQNAELVVVFKN</sequence>
<dbReference type="OrthoDB" id="965583at2"/>
<organism evidence="1 2">
    <name type="scientific">Aquirufa nivalisilvae</name>
    <dbReference type="NCBI Taxonomy" id="2516557"/>
    <lineage>
        <taxon>Bacteria</taxon>
        <taxon>Pseudomonadati</taxon>
        <taxon>Bacteroidota</taxon>
        <taxon>Cytophagia</taxon>
        <taxon>Cytophagales</taxon>
        <taxon>Flectobacillaceae</taxon>
        <taxon>Aquirufa</taxon>
    </lineage>
</organism>
<evidence type="ECO:0000313" key="2">
    <source>
        <dbReference type="Proteomes" id="UP000245468"/>
    </source>
</evidence>
<accession>A0A2S2DVW2</accession>
<dbReference type="EMBL" id="CP029346">
    <property type="protein sequence ID" value="AWL09528.1"/>
    <property type="molecule type" value="Genomic_DNA"/>
</dbReference>
<dbReference type="RefSeq" id="WP_109323206.1">
    <property type="nucleotide sequence ID" value="NZ_CP029346.1"/>
</dbReference>
<keyword evidence="2" id="KW-1185">Reference proteome</keyword>
<protein>
    <submittedName>
        <fullName evidence="1">Uncharacterized protein</fullName>
    </submittedName>
</protein>
<dbReference type="KEGG" id="psez:HME7025_01676"/>
<dbReference type="AlphaFoldDB" id="A0A2S2DVW2"/>